<feature type="compositionally biased region" description="Basic and acidic residues" evidence="1">
    <location>
        <begin position="1"/>
        <end position="12"/>
    </location>
</feature>
<sequence length="223" mass="26165">MTAYDKEYDRSNFSHPPTPFEESLSLKNTYFLSQSISNKNRYYFRFSRTIKKSIIPNLWSYFGRPTYNKQPYIESNLQANQTFYAQIRILADSNIYVKEQTEKKVKTILNLLGIISGIWSVIASFYIFLFGFGLISPWGFVQKLKPFRNEYEKSISSFIMDSQSDEFDTKEKFDTKKHEIPSILKRLENLEKSDRFYKEYIIDFSFLSFAKTGASLDNSGSSP</sequence>
<proteinExistence type="predicted"/>
<dbReference type="AlphaFoldDB" id="A0A397VSN5"/>
<reference evidence="3 4" key="1">
    <citation type="submission" date="2018-06" db="EMBL/GenBank/DDBJ databases">
        <title>Comparative genomics reveals the genomic features of Rhizophagus irregularis, R. cerebriforme, R. diaphanum and Gigaspora rosea, and their symbiotic lifestyle signature.</title>
        <authorList>
            <person name="Morin E."/>
            <person name="San Clemente H."/>
            <person name="Chen E.C.H."/>
            <person name="De La Providencia I."/>
            <person name="Hainaut M."/>
            <person name="Kuo A."/>
            <person name="Kohler A."/>
            <person name="Murat C."/>
            <person name="Tang N."/>
            <person name="Roy S."/>
            <person name="Loubradou J."/>
            <person name="Henrissat B."/>
            <person name="Grigoriev I.V."/>
            <person name="Corradi N."/>
            <person name="Roux C."/>
            <person name="Martin F.M."/>
        </authorList>
    </citation>
    <scope>NUCLEOTIDE SEQUENCE [LARGE SCALE GENOMIC DNA]</scope>
    <source>
        <strain evidence="3 4">DAOM 194757</strain>
    </source>
</reference>
<evidence type="ECO:0000313" key="4">
    <source>
        <dbReference type="Proteomes" id="UP000266673"/>
    </source>
</evidence>
<keyword evidence="2" id="KW-1133">Transmembrane helix</keyword>
<evidence type="ECO:0000256" key="2">
    <source>
        <dbReference type="SAM" id="Phobius"/>
    </source>
</evidence>
<feature type="transmembrane region" description="Helical" evidence="2">
    <location>
        <begin position="108"/>
        <end position="135"/>
    </location>
</feature>
<comment type="caution">
    <text evidence="3">The sequence shown here is derived from an EMBL/GenBank/DDBJ whole genome shotgun (WGS) entry which is preliminary data.</text>
</comment>
<dbReference type="EMBL" id="QKWP01000170">
    <property type="protein sequence ID" value="RIB25560.1"/>
    <property type="molecule type" value="Genomic_DNA"/>
</dbReference>
<evidence type="ECO:0000313" key="3">
    <source>
        <dbReference type="EMBL" id="RIB25560.1"/>
    </source>
</evidence>
<evidence type="ECO:0000256" key="1">
    <source>
        <dbReference type="SAM" id="MobiDB-lite"/>
    </source>
</evidence>
<protein>
    <submittedName>
        <fullName evidence="3">Uncharacterized protein</fullName>
    </submittedName>
</protein>
<dbReference type="Proteomes" id="UP000266673">
    <property type="component" value="Unassembled WGS sequence"/>
</dbReference>
<keyword evidence="2" id="KW-0812">Transmembrane</keyword>
<name>A0A397VSN5_9GLOM</name>
<keyword evidence="4" id="KW-1185">Reference proteome</keyword>
<keyword evidence="2" id="KW-0472">Membrane</keyword>
<dbReference type="OrthoDB" id="2449747at2759"/>
<gene>
    <name evidence="3" type="ORF">C2G38_2138722</name>
</gene>
<organism evidence="3 4">
    <name type="scientific">Gigaspora rosea</name>
    <dbReference type="NCBI Taxonomy" id="44941"/>
    <lineage>
        <taxon>Eukaryota</taxon>
        <taxon>Fungi</taxon>
        <taxon>Fungi incertae sedis</taxon>
        <taxon>Mucoromycota</taxon>
        <taxon>Glomeromycotina</taxon>
        <taxon>Glomeromycetes</taxon>
        <taxon>Diversisporales</taxon>
        <taxon>Gigasporaceae</taxon>
        <taxon>Gigaspora</taxon>
    </lineage>
</organism>
<accession>A0A397VSN5</accession>
<feature type="region of interest" description="Disordered" evidence="1">
    <location>
        <begin position="1"/>
        <end position="21"/>
    </location>
</feature>